<accession>A0A1B1Y5B3</accession>
<proteinExistence type="predicted"/>
<sequence length="159" mass="18289">MIEQIKNIEIGVGVGAVKFGMLKTDVLSILGMPTDKEVEKDFETGDAVETWDYDNCGIAFSFDEEEDWRLETITINSSYFELNGVGLVGKDIQEVQDFIEKHELGEMEFEDYSTPENPNHELIDVDEANMFFWFTDNILQEIQFGVQWDDDDNALWPEA</sequence>
<evidence type="ECO:0000313" key="1">
    <source>
        <dbReference type="EMBL" id="ANW95966.1"/>
    </source>
</evidence>
<name>A0A1B1Y5B3_9FLAO</name>
<protein>
    <submittedName>
        <fullName evidence="1">Uncharacterized protein</fullName>
    </submittedName>
</protein>
<dbReference type="Proteomes" id="UP000092967">
    <property type="component" value="Chromosome"/>
</dbReference>
<evidence type="ECO:0000313" key="2">
    <source>
        <dbReference type="Proteomes" id="UP000092967"/>
    </source>
</evidence>
<dbReference type="OrthoDB" id="1118000at2"/>
<gene>
    <name evidence="1" type="ORF">AXE80_06590</name>
</gene>
<dbReference type="AlphaFoldDB" id="A0A1B1Y5B3"/>
<dbReference type="EMBL" id="CP014224">
    <property type="protein sequence ID" value="ANW95966.1"/>
    <property type="molecule type" value="Genomic_DNA"/>
</dbReference>
<dbReference type="STRING" id="1790137.AXE80_06590"/>
<reference evidence="1 2" key="1">
    <citation type="submission" date="2016-02" db="EMBL/GenBank/DDBJ databases">
        <authorList>
            <person name="Wen L."/>
            <person name="He K."/>
            <person name="Yang H."/>
        </authorList>
    </citation>
    <scope>NUCLEOTIDE SEQUENCE [LARGE SCALE GENOMIC DNA]</scope>
    <source>
        <strain evidence="1 2">CZ1127</strain>
    </source>
</reference>
<dbReference type="KEGG" id="wfu:AXE80_06590"/>
<dbReference type="RefSeq" id="WP_068825603.1">
    <property type="nucleotide sequence ID" value="NZ_CP014224.1"/>
</dbReference>
<organism evidence="1 2">
    <name type="scientific">Wenyingzhuangia fucanilytica</name>
    <dbReference type="NCBI Taxonomy" id="1790137"/>
    <lineage>
        <taxon>Bacteria</taxon>
        <taxon>Pseudomonadati</taxon>
        <taxon>Bacteroidota</taxon>
        <taxon>Flavobacteriia</taxon>
        <taxon>Flavobacteriales</taxon>
        <taxon>Flavobacteriaceae</taxon>
        <taxon>Wenyingzhuangia</taxon>
    </lineage>
</organism>
<keyword evidence="2" id="KW-1185">Reference proteome</keyword>